<organism evidence="2 3">
    <name type="scientific">Pedobacter panaciterrae</name>
    <dbReference type="NCBI Taxonomy" id="363849"/>
    <lineage>
        <taxon>Bacteria</taxon>
        <taxon>Pseudomonadati</taxon>
        <taxon>Bacteroidota</taxon>
        <taxon>Sphingobacteriia</taxon>
        <taxon>Sphingobacteriales</taxon>
        <taxon>Sphingobacteriaceae</taxon>
        <taxon>Pedobacter</taxon>
    </lineage>
</organism>
<evidence type="ECO:0000313" key="3">
    <source>
        <dbReference type="Proteomes" id="UP001378956"/>
    </source>
</evidence>
<proteinExistence type="predicted"/>
<evidence type="ECO:0000256" key="1">
    <source>
        <dbReference type="SAM" id="Phobius"/>
    </source>
</evidence>
<dbReference type="EMBL" id="JBBEUB010000005">
    <property type="protein sequence ID" value="MEJ2904124.1"/>
    <property type="molecule type" value="Genomic_DNA"/>
</dbReference>
<name>A0ABU8NPD6_9SPHI</name>
<feature type="transmembrane region" description="Helical" evidence="1">
    <location>
        <begin position="7"/>
        <end position="26"/>
    </location>
</feature>
<keyword evidence="1" id="KW-0812">Transmembrane</keyword>
<accession>A0ABU8NPD6</accession>
<dbReference type="Proteomes" id="UP001378956">
    <property type="component" value="Unassembled WGS sequence"/>
</dbReference>
<evidence type="ECO:0000313" key="2">
    <source>
        <dbReference type="EMBL" id="MEJ2904124.1"/>
    </source>
</evidence>
<keyword evidence="1" id="KW-0472">Membrane</keyword>
<dbReference type="Pfam" id="PF19885">
    <property type="entry name" value="DUF6358"/>
    <property type="match status" value="1"/>
</dbReference>
<feature type="transmembrane region" description="Helical" evidence="1">
    <location>
        <begin position="32"/>
        <end position="51"/>
    </location>
</feature>
<keyword evidence="3" id="KW-1185">Reference proteome</keyword>
<dbReference type="InterPro" id="IPR045938">
    <property type="entry name" value="DUF6358"/>
</dbReference>
<gene>
    <name evidence="2" type="ORF">WAE58_16890</name>
</gene>
<dbReference type="RefSeq" id="WP_048907957.1">
    <property type="nucleotide sequence ID" value="NZ_CBFGNQ010000017.1"/>
</dbReference>
<protein>
    <submittedName>
        <fullName evidence="2">DUF6358 family protein</fullName>
    </submittedName>
</protein>
<comment type="caution">
    <text evidence="2">The sequence shown here is derived from an EMBL/GenBank/DDBJ whole genome shotgun (WGS) entry which is preliminary data.</text>
</comment>
<keyword evidence="1" id="KW-1133">Transmembrane helix</keyword>
<sequence length="61" mass="7114">MGKKIALNVFYNLGVILSGYGIFWAFKNEKYLFVALFVVTAGFFLYQKLQLIKEMRSNLKK</sequence>
<reference evidence="2 3" key="1">
    <citation type="submission" date="2024-03" db="EMBL/GenBank/DDBJ databases">
        <title>Sequence of Lycoming College Course Isolates.</title>
        <authorList>
            <person name="Plotts O."/>
            <person name="Newman J."/>
        </authorList>
    </citation>
    <scope>NUCLEOTIDE SEQUENCE [LARGE SCALE GENOMIC DNA]</scope>
    <source>
        <strain evidence="2 3">CJB-3</strain>
    </source>
</reference>